<dbReference type="Pfam" id="PF04314">
    <property type="entry name" value="PCuAC"/>
    <property type="match status" value="1"/>
</dbReference>
<evidence type="ECO:0000313" key="3">
    <source>
        <dbReference type="Proteomes" id="UP001564408"/>
    </source>
</evidence>
<dbReference type="InterPro" id="IPR036182">
    <property type="entry name" value="PCuAC_sf"/>
</dbReference>
<gene>
    <name evidence="2" type="ORF">ABC977_17505</name>
</gene>
<dbReference type="InterPro" id="IPR058248">
    <property type="entry name" value="Lxx211020-like"/>
</dbReference>
<feature type="signal peptide" evidence="1">
    <location>
        <begin position="1"/>
        <end position="31"/>
    </location>
</feature>
<proteinExistence type="predicted"/>
<dbReference type="EMBL" id="JBDKXB010000048">
    <property type="protein sequence ID" value="MEY6434196.1"/>
    <property type="molecule type" value="Genomic_DNA"/>
</dbReference>
<protein>
    <submittedName>
        <fullName evidence="2">Copper chaperone PCu(A)C</fullName>
    </submittedName>
</protein>
<dbReference type="InterPro" id="IPR007410">
    <property type="entry name" value="LpqE-like"/>
</dbReference>
<name>A0ABV4BI37_9GAMM</name>
<reference evidence="2 3" key="1">
    <citation type="submission" date="2024-05" db="EMBL/GenBank/DDBJ databases">
        <title>Genome Sequence and Characterization of the New Strain Purple Sulfur Bacterium of Genus Thioalkalicoccus.</title>
        <authorList>
            <person name="Bryantseva I.A."/>
            <person name="Kyndt J.A."/>
            <person name="Imhoff J.F."/>
        </authorList>
    </citation>
    <scope>NUCLEOTIDE SEQUENCE [LARGE SCALE GENOMIC DNA]</scope>
    <source>
        <strain evidence="2 3">Um2</strain>
    </source>
</reference>
<dbReference type="Proteomes" id="UP001564408">
    <property type="component" value="Unassembled WGS sequence"/>
</dbReference>
<dbReference type="RefSeq" id="WP_369668578.1">
    <property type="nucleotide sequence ID" value="NZ_JBDKXB010000048.1"/>
</dbReference>
<evidence type="ECO:0000256" key="1">
    <source>
        <dbReference type="SAM" id="SignalP"/>
    </source>
</evidence>
<dbReference type="PANTHER" id="PTHR36302">
    <property type="entry name" value="BLR7088 PROTEIN"/>
    <property type="match status" value="1"/>
</dbReference>
<organism evidence="2 3">
    <name type="scientific">Thioalkalicoccus limnaeus</name>
    <dbReference type="NCBI Taxonomy" id="120681"/>
    <lineage>
        <taxon>Bacteria</taxon>
        <taxon>Pseudomonadati</taxon>
        <taxon>Pseudomonadota</taxon>
        <taxon>Gammaproteobacteria</taxon>
        <taxon>Chromatiales</taxon>
        <taxon>Chromatiaceae</taxon>
        <taxon>Thioalkalicoccus</taxon>
    </lineage>
</organism>
<feature type="chain" id="PRO_5046318783" evidence="1">
    <location>
        <begin position="32"/>
        <end position="167"/>
    </location>
</feature>
<evidence type="ECO:0000313" key="2">
    <source>
        <dbReference type="EMBL" id="MEY6434196.1"/>
    </source>
</evidence>
<dbReference type="PANTHER" id="PTHR36302:SF1">
    <property type="entry name" value="COPPER CHAPERONE PCU(A)C"/>
    <property type="match status" value="1"/>
</dbReference>
<accession>A0ABV4BI37</accession>
<sequence>MLNGFTTAAVSAAFAAMATVVALIAAPQAMADAAADVAVEDPYVRAVPPGQPNSAAFMVLRNNAGDAHAVVGARSAASKVVELHSHVEERGMMTMRRVESIEVPALGETKLEPGGLHVMLIGLGRDLVPGEDVELTVEFEDGSEQSFTAPVRAVEGVPGQGGGHSGH</sequence>
<dbReference type="Gene3D" id="2.60.40.1890">
    <property type="entry name" value="PCu(A)C copper chaperone"/>
    <property type="match status" value="1"/>
</dbReference>
<keyword evidence="3" id="KW-1185">Reference proteome</keyword>
<comment type="caution">
    <text evidence="2">The sequence shown here is derived from an EMBL/GenBank/DDBJ whole genome shotgun (WGS) entry which is preliminary data.</text>
</comment>
<dbReference type="SUPFAM" id="SSF110087">
    <property type="entry name" value="DR1885-like metal-binding protein"/>
    <property type="match status" value="1"/>
</dbReference>
<keyword evidence="1" id="KW-0732">Signal</keyword>